<dbReference type="PANTHER" id="PTHR46411">
    <property type="entry name" value="FAMILY ATPASE, PUTATIVE-RELATED"/>
    <property type="match status" value="1"/>
</dbReference>
<feature type="region of interest" description="Disordered" evidence="1">
    <location>
        <begin position="1"/>
        <end position="60"/>
    </location>
</feature>
<evidence type="ECO:0000313" key="3">
    <source>
        <dbReference type="EMBL" id="KIP06048.1"/>
    </source>
</evidence>
<evidence type="ECO:0000259" key="2">
    <source>
        <dbReference type="SMART" id="SM00382"/>
    </source>
</evidence>
<dbReference type="STRING" id="745531.A0A0C3PJ04"/>
<dbReference type="CDD" id="cd19481">
    <property type="entry name" value="RecA-like_protease"/>
    <property type="match status" value="1"/>
</dbReference>
<dbReference type="PANTHER" id="PTHR46411:SF2">
    <property type="entry name" value="AAA+ ATPASE DOMAIN-CONTAINING PROTEIN"/>
    <property type="match status" value="1"/>
</dbReference>
<reference evidence="3 4" key="1">
    <citation type="journal article" date="2014" name="PLoS Genet.">
        <title>Analysis of the Phlebiopsis gigantea genome, transcriptome and secretome provides insight into its pioneer colonization strategies of wood.</title>
        <authorList>
            <person name="Hori C."/>
            <person name="Ishida T."/>
            <person name="Igarashi K."/>
            <person name="Samejima M."/>
            <person name="Suzuki H."/>
            <person name="Master E."/>
            <person name="Ferreira P."/>
            <person name="Ruiz-Duenas F.J."/>
            <person name="Held B."/>
            <person name="Canessa P."/>
            <person name="Larrondo L.F."/>
            <person name="Schmoll M."/>
            <person name="Druzhinina I.S."/>
            <person name="Kubicek C.P."/>
            <person name="Gaskell J.A."/>
            <person name="Kersten P."/>
            <person name="St John F."/>
            <person name="Glasner J."/>
            <person name="Sabat G."/>
            <person name="Splinter BonDurant S."/>
            <person name="Syed K."/>
            <person name="Yadav J."/>
            <person name="Mgbeahuruike A.C."/>
            <person name="Kovalchuk A."/>
            <person name="Asiegbu F.O."/>
            <person name="Lackner G."/>
            <person name="Hoffmeister D."/>
            <person name="Rencoret J."/>
            <person name="Gutierrez A."/>
            <person name="Sun H."/>
            <person name="Lindquist E."/>
            <person name="Barry K."/>
            <person name="Riley R."/>
            <person name="Grigoriev I.V."/>
            <person name="Henrissat B."/>
            <person name="Kues U."/>
            <person name="Berka R.M."/>
            <person name="Martinez A.T."/>
            <person name="Covert S.F."/>
            <person name="Blanchette R.A."/>
            <person name="Cullen D."/>
        </authorList>
    </citation>
    <scope>NUCLEOTIDE SEQUENCE [LARGE SCALE GENOMIC DNA]</scope>
    <source>
        <strain evidence="3 4">11061_1 CR5-6</strain>
    </source>
</reference>
<feature type="domain" description="AAA+ ATPase" evidence="2">
    <location>
        <begin position="445"/>
        <end position="570"/>
    </location>
</feature>
<dbReference type="GO" id="GO:0016887">
    <property type="term" value="F:ATP hydrolysis activity"/>
    <property type="evidence" value="ECO:0007669"/>
    <property type="project" value="InterPro"/>
</dbReference>
<dbReference type="Gene3D" id="3.40.50.300">
    <property type="entry name" value="P-loop containing nucleotide triphosphate hydrolases"/>
    <property type="match status" value="1"/>
</dbReference>
<protein>
    <recommendedName>
        <fullName evidence="2">AAA+ ATPase domain-containing protein</fullName>
    </recommendedName>
</protein>
<dbReference type="OrthoDB" id="10042665at2759"/>
<dbReference type="InterPro" id="IPR003593">
    <property type="entry name" value="AAA+_ATPase"/>
</dbReference>
<dbReference type="HOGENOM" id="CLU_004471_6_2_1"/>
<dbReference type="Proteomes" id="UP000053257">
    <property type="component" value="Unassembled WGS sequence"/>
</dbReference>
<dbReference type="SMART" id="SM00382">
    <property type="entry name" value="AAA"/>
    <property type="match status" value="1"/>
</dbReference>
<dbReference type="EMBL" id="KN840527">
    <property type="protein sequence ID" value="KIP06048.1"/>
    <property type="molecule type" value="Genomic_DNA"/>
</dbReference>
<organism evidence="3 4">
    <name type="scientific">Phlebiopsis gigantea (strain 11061_1 CR5-6)</name>
    <name type="common">White-rot fungus</name>
    <name type="synonym">Peniophora gigantea</name>
    <dbReference type="NCBI Taxonomy" id="745531"/>
    <lineage>
        <taxon>Eukaryota</taxon>
        <taxon>Fungi</taxon>
        <taxon>Dikarya</taxon>
        <taxon>Basidiomycota</taxon>
        <taxon>Agaricomycotina</taxon>
        <taxon>Agaricomycetes</taxon>
        <taxon>Polyporales</taxon>
        <taxon>Phanerochaetaceae</taxon>
        <taxon>Phlebiopsis</taxon>
    </lineage>
</organism>
<dbReference type="Pfam" id="PF22942">
    <property type="entry name" value="DUF7025"/>
    <property type="match status" value="1"/>
</dbReference>
<keyword evidence="4" id="KW-1185">Reference proteome</keyword>
<dbReference type="AlphaFoldDB" id="A0A0C3PJ04"/>
<gene>
    <name evidence="3" type="ORF">PHLGIDRAFT_119307</name>
</gene>
<dbReference type="InterPro" id="IPR003959">
    <property type="entry name" value="ATPase_AAA_core"/>
</dbReference>
<dbReference type="InterPro" id="IPR054289">
    <property type="entry name" value="DUF7025"/>
</dbReference>
<feature type="compositionally biased region" description="Polar residues" evidence="1">
    <location>
        <begin position="1"/>
        <end position="23"/>
    </location>
</feature>
<dbReference type="InterPro" id="IPR027417">
    <property type="entry name" value="P-loop_NTPase"/>
</dbReference>
<dbReference type="SUPFAM" id="SSF52540">
    <property type="entry name" value="P-loop containing nucleoside triphosphate hydrolases"/>
    <property type="match status" value="1"/>
</dbReference>
<accession>A0A0C3PJ04</accession>
<dbReference type="GO" id="GO:0005524">
    <property type="term" value="F:ATP binding"/>
    <property type="evidence" value="ECO:0007669"/>
    <property type="project" value="InterPro"/>
</dbReference>
<feature type="compositionally biased region" description="Basic and acidic residues" evidence="1">
    <location>
        <begin position="42"/>
        <end position="53"/>
    </location>
</feature>
<name>A0A0C3PJ04_PHLG1</name>
<sequence length="653" mass="73815">MSATTENATLTNGTSDATTNGTVEATKAVQEPQAGNQPEGEVQVKKPEEETPPKPRTRVARYDQFYNPKTWGDELRKTSRVVNKKFSKKKPIILVKRVLNDKGQLDRIDVEMYSESLREILFEINKDVQGIDMTGEVPTVELKLFFHSRFGLREKLAEEEAHETPDEEKIEAIHAALQVIDEDFGRTILDLELMTKQGEITYDMLWALFPPNTYLRAYHHGTEQEMILYARQLSYNSTNEGNYAAIQCDIVSNDGKMFGIAQESIDIFEYKGTRAILDLAAYPLDYHPTKDTLRAHAIQRGKQFAGYTRQFLECSGPAIIERNVLFNDVPVKSSTTTDRVMIDPATFRLFKSNSRLLRNVTRKLDPTTLTDEQLLICTPILLGFNFGSKAWGGFAIDRVKEIVWSDEIFHQLVLGSKHKQLIRGLITQHSAKTSLFDDIVAGKGKGLVGLLCGNPGCGKTLTAEAVAEVTHRPLYIVSAGELGTEPEHLDKKLTEILELAQLWDAVLLLDEADVFMQARSNTDVSRNALVSIFLRQVEYYRGILIFTTNMIESMDQAFESRIHFCIRYPDLDFASRRAIWKMFFSKSMRDEQITDEDLDRLAAHKLNGRQIKNAVSTARSIALQQGAIPSVEHVDTVLEVMSDWQLAKHQQSG</sequence>
<dbReference type="Pfam" id="PF00004">
    <property type="entry name" value="AAA"/>
    <property type="match status" value="1"/>
</dbReference>
<proteinExistence type="predicted"/>
<evidence type="ECO:0000256" key="1">
    <source>
        <dbReference type="SAM" id="MobiDB-lite"/>
    </source>
</evidence>
<evidence type="ECO:0000313" key="4">
    <source>
        <dbReference type="Proteomes" id="UP000053257"/>
    </source>
</evidence>